<keyword evidence="2" id="KW-1185">Reference proteome</keyword>
<evidence type="ECO:0008006" key="3">
    <source>
        <dbReference type="Google" id="ProtNLM"/>
    </source>
</evidence>
<organism evidence="1 2">
    <name type="scientific">Methylovirgula ligni</name>
    <dbReference type="NCBI Taxonomy" id="569860"/>
    <lineage>
        <taxon>Bacteria</taxon>
        <taxon>Pseudomonadati</taxon>
        <taxon>Pseudomonadota</taxon>
        <taxon>Alphaproteobacteria</taxon>
        <taxon>Hyphomicrobiales</taxon>
        <taxon>Beijerinckiaceae</taxon>
        <taxon>Methylovirgula</taxon>
    </lineage>
</organism>
<dbReference type="AlphaFoldDB" id="A0A3D9Z9F1"/>
<dbReference type="Proteomes" id="UP000256900">
    <property type="component" value="Unassembled WGS sequence"/>
</dbReference>
<dbReference type="EMBL" id="QUMO01000002">
    <property type="protein sequence ID" value="REF87906.1"/>
    <property type="molecule type" value="Genomic_DNA"/>
</dbReference>
<dbReference type="RefSeq" id="WP_115836047.1">
    <property type="nucleotide sequence ID" value="NZ_CP025086.1"/>
</dbReference>
<dbReference type="OrthoDB" id="2656750at2"/>
<sequence>MEIYIVVCKLRSKPVYESFCESIKALSDAWWHCGEPTWLIRSALHPRQIKTKLAAHLLSDEQLLILACKETAVWDGFDDVSAMWLKAAFKQASAARSGRQSPHYAAE</sequence>
<evidence type="ECO:0000313" key="1">
    <source>
        <dbReference type="EMBL" id="REF87906.1"/>
    </source>
</evidence>
<reference evidence="1 2" key="1">
    <citation type="submission" date="2018-08" db="EMBL/GenBank/DDBJ databases">
        <title>Genomic Encyclopedia of Type Strains, Phase IV (KMG-IV): sequencing the most valuable type-strain genomes for metagenomic binning, comparative biology and taxonomic classification.</title>
        <authorList>
            <person name="Goeker M."/>
        </authorList>
    </citation>
    <scope>NUCLEOTIDE SEQUENCE [LARGE SCALE GENOMIC DNA]</scope>
    <source>
        <strain evidence="1 2">BW863</strain>
    </source>
</reference>
<gene>
    <name evidence="1" type="ORF">DES32_1544</name>
</gene>
<comment type="caution">
    <text evidence="1">The sequence shown here is derived from an EMBL/GenBank/DDBJ whole genome shotgun (WGS) entry which is preliminary data.</text>
</comment>
<protein>
    <recommendedName>
        <fullName evidence="3">SinR family protein</fullName>
    </recommendedName>
</protein>
<name>A0A3D9Z9F1_9HYPH</name>
<proteinExistence type="predicted"/>
<evidence type="ECO:0000313" key="2">
    <source>
        <dbReference type="Proteomes" id="UP000256900"/>
    </source>
</evidence>
<accession>A0A3D9Z9F1</accession>